<dbReference type="SUPFAM" id="SSF53383">
    <property type="entry name" value="PLP-dependent transferases"/>
    <property type="match status" value="1"/>
</dbReference>
<name>A0A3N0I3W8_9FIRM</name>
<dbReference type="InterPro" id="IPR008286">
    <property type="entry name" value="Prn/Lys/Arg_de-COase_C"/>
</dbReference>
<keyword evidence="5" id="KW-0456">Lyase</keyword>
<feature type="domain" description="Orn/Lys/Arg decarboxylase C-terminal" evidence="7">
    <location>
        <begin position="353"/>
        <end position="437"/>
    </location>
</feature>
<dbReference type="InterPro" id="IPR015424">
    <property type="entry name" value="PyrdxlP-dep_Trfase"/>
</dbReference>
<comment type="cofactor">
    <cofactor evidence="1">
        <name>pyridoxal 5'-phosphate</name>
        <dbReference type="ChEBI" id="CHEBI:597326"/>
    </cofactor>
</comment>
<comment type="caution">
    <text evidence="8">The sequence shown here is derived from an EMBL/GenBank/DDBJ whole genome shotgun (WGS) entry which is preliminary data.</text>
</comment>
<evidence type="ECO:0000256" key="2">
    <source>
        <dbReference type="ARBA" id="ARBA00010671"/>
    </source>
</evidence>
<dbReference type="Pfam" id="PF03711">
    <property type="entry name" value="OKR_DC_1_C"/>
    <property type="match status" value="1"/>
</dbReference>
<evidence type="ECO:0000313" key="9">
    <source>
        <dbReference type="Proteomes" id="UP000276568"/>
    </source>
</evidence>
<evidence type="ECO:0000256" key="5">
    <source>
        <dbReference type="ARBA" id="ARBA00023239"/>
    </source>
</evidence>
<dbReference type="GO" id="GO:0016831">
    <property type="term" value="F:carboxy-lyase activity"/>
    <property type="evidence" value="ECO:0007669"/>
    <property type="project" value="UniProtKB-KW"/>
</dbReference>
<organism evidence="8 9">
    <name type="scientific">Absicoccus porci</name>
    <dbReference type="NCBI Taxonomy" id="2486576"/>
    <lineage>
        <taxon>Bacteria</taxon>
        <taxon>Bacillati</taxon>
        <taxon>Bacillota</taxon>
        <taxon>Erysipelotrichia</taxon>
        <taxon>Erysipelotrichales</taxon>
        <taxon>Erysipelotrichaceae</taxon>
        <taxon>Absicoccus</taxon>
    </lineage>
</organism>
<keyword evidence="4" id="KW-0663">Pyridoxal phosphate</keyword>
<dbReference type="PANTHER" id="PTHR43277">
    <property type="entry name" value="ARGININE DECARBOXYLASE"/>
    <property type="match status" value="1"/>
</dbReference>
<proteinExistence type="inferred from homology"/>
<evidence type="ECO:0000256" key="4">
    <source>
        <dbReference type="ARBA" id="ARBA00022898"/>
    </source>
</evidence>
<accession>A0A3N0I3W8</accession>
<evidence type="ECO:0000256" key="3">
    <source>
        <dbReference type="ARBA" id="ARBA00022793"/>
    </source>
</evidence>
<dbReference type="Gene3D" id="3.40.640.10">
    <property type="entry name" value="Type I PLP-dependent aspartate aminotransferase-like (Major domain)"/>
    <property type="match status" value="1"/>
</dbReference>
<protein>
    <submittedName>
        <fullName evidence="8">Amino acid decarboxylase</fullName>
    </submittedName>
</protein>
<comment type="similarity">
    <text evidence="2">Belongs to the Orn/Lys/Arg decarboxylase class-I family.</text>
</comment>
<dbReference type="RefSeq" id="WP_128519447.1">
    <property type="nucleotide sequence ID" value="NZ_JAQXZP010000078.1"/>
</dbReference>
<gene>
    <name evidence="8" type="ORF">EDX97_01645</name>
</gene>
<dbReference type="InterPro" id="IPR015421">
    <property type="entry name" value="PyrdxlP-dep_Trfase_major"/>
</dbReference>
<dbReference type="Pfam" id="PF01276">
    <property type="entry name" value="OKR_DC_1"/>
    <property type="match status" value="1"/>
</dbReference>
<sequence length="449" mass="49783">MKTPICDFVKAYQESQTSRLHMPGHKGQNILGFESLDITEIKGADALYEADGIIAQSEENASKLFHTGKTLYSAEGSSLSIRTMIALAYKRKPLKNRPVLLAGRNAHKALLYACALLDIDIDWIMPNEEQVSICSVVVTPEQVKQKFEQADTLPIGLYITSPDYLGQMSDIKALAEVCKEYDVPLLVDNAHGAYLHFLPESQHPIDLGAYMSCDSAHKTLPVVTGGSYLHLSQQANQEVGPMAKASMMLFGSTSPSYLILQSLDRCNAYLDTSFRSELKALIQKLDQLKAELIQANIPVLPSEKTKVTIHASQMGIHGYELAERLRAHHAEPEFADSDFLVCMFTPQNRPIDFERLKQTLLETPHKQPLPSTQQALFQVKPTRKLSIRQAILSRQKFVPVNEAIGHICSEPSVSCPPAIPIAVSGEIITKEMVDVLQTYDVQTIAIVEE</sequence>
<reference evidence="8 9" key="1">
    <citation type="submission" date="2018-11" db="EMBL/GenBank/DDBJ databases">
        <title>Clostridium sp. nov., a member of the family Erysipelotrichaceae isolated from pig faeces.</title>
        <authorList>
            <person name="Chang Y.-H."/>
        </authorList>
    </citation>
    <scope>NUCLEOTIDE SEQUENCE [LARGE SCALE GENOMIC DNA]</scope>
    <source>
        <strain evidence="8 9">YH-panp20</strain>
    </source>
</reference>
<feature type="domain" description="Orn/Lys/Arg decarboxylases family 1 pyridoxal-P attachment site" evidence="6">
    <location>
        <begin position="12"/>
        <end position="292"/>
    </location>
</feature>
<dbReference type="InterPro" id="IPR036633">
    <property type="entry name" value="Prn/Lys/Arg_de-COase_C_sf"/>
</dbReference>
<dbReference type="PANTHER" id="PTHR43277:SF3">
    <property type="entry name" value="DECARBOXYLASE, PUTATIVE-RELATED"/>
    <property type="match status" value="1"/>
</dbReference>
<dbReference type="InterPro" id="IPR052357">
    <property type="entry name" value="Orn_Lys_Arg_decarboxylase-I"/>
</dbReference>
<dbReference type="EMBL" id="RJQC01000001">
    <property type="protein sequence ID" value="RNM31286.1"/>
    <property type="molecule type" value="Genomic_DNA"/>
</dbReference>
<keyword evidence="9" id="KW-1185">Reference proteome</keyword>
<dbReference type="SUPFAM" id="SSF55904">
    <property type="entry name" value="Ornithine decarboxylase C-terminal domain"/>
    <property type="match status" value="1"/>
</dbReference>
<evidence type="ECO:0000259" key="6">
    <source>
        <dbReference type="Pfam" id="PF01276"/>
    </source>
</evidence>
<dbReference type="Proteomes" id="UP000276568">
    <property type="component" value="Unassembled WGS sequence"/>
</dbReference>
<dbReference type="OrthoDB" id="9815233at2"/>
<dbReference type="InterPro" id="IPR000310">
    <property type="entry name" value="Orn/Lys/Arg_deCO2ase_major_dom"/>
</dbReference>
<dbReference type="Gene3D" id="3.90.100.10">
    <property type="entry name" value="Orn/Lys/Arg decarboxylase, C-terminal domain"/>
    <property type="match status" value="1"/>
</dbReference>
<evidence type="ECO:0000313" key="8">
    <source>
        <dbReference type="EMBL" id="RNM31286.1"/>
    </source>
</evidence>
<evidence type="ECO:0000256" key="1">
    <source>
        <dbReference type="ARBA" id="ARBA00001933"/>
    </source>
</evidence>
<evidence type="ECO:0000259" key="7">
    <source>
        <dbReference type="Pfam" id="PF03711"/>
    </source>
</evidence>
<keyword evidence="3" id="KW-0210">Decarboxylase</keyword>
<dbReference type="AlphaFoldDB" id="A0A3N0I3W8"/>